<evidence type="ECO:0000259" key="1">
    <source>
        <dbReference type="Pfam" id="PF00561"/>
    </source>
</evidence>
<dbReference type="EMBL" id="JBIRYO010000020">
    <property type="protein sequence ID" value="MFI2476973.1"/>
    <property type="molecule type" value="Genomic_DNA"/>
</dbReference>
<sequence length="351" mass="39291">MGREMERTRVRALNGIKIVTGVNPPPRIGTTPKELVWSRGKARVWRYRSENIRFREPVVLFIGLMSRSYIFDLRPGNSFVERLVDAGFDVYLIDWGVPDAAEGSHTLDTYVDDYLAPALEAIHRSSDDTELSILGYCMGAMLAILLLGSRDTPVANLITVTAPIDFTHVPEPLRSIANGSLDADELIDEATETVPPDVLKIFFKLRRPTAGIMQHVDFWDNLWRDDYIEGHRAMSRWAWDHIPLAGATFRQMINEYMRGNALTNGTARVSGRPVRLDRIDIPLLHVVAEMDDFVPPACSDTLLDLIGSEDIEQARVPAGHAGLLVGRQGAKVSIPAIIDWLKRHSATKEFP</sequence>
<dbReference type="Proteomes" id="UP001611415">
    <property type="component" value="Unassembled WGS sequence"/>
</dbReference>
<dbReference type="PANTHER" id="PTHR36837:SF2">
    <property type="entry name" value="POLY(3-HYDROXYALKANOATE) POLYMERASE SUBUNIT PHAC"/>
    <property type="match status" value="1"/>
</dbReference>
<dbReference type="GO" id="GO:0016787">
    <property type="term" value="F:hydrolase activity"/>
    <property type="evidence" value="ECO:0007669"/>
    <property type="project" value="UniProtKB-KW"/>
</dbReference>
<accession>A0ABW7X756</accession>
<comment type="caution">
    <text evidence="2">The sequence shown here is derived from an EMBL/GenBank/DDBJ whole genome shotgun (WGS) entry which is preliminary data.</text>
</comment>
<dbReference type="RefSeq" id="WP_397094294.1">
    <property type="nucleotide sequence ID" value="NZ_JBIRYO010000020.1"/>
</dbReference>
<dbReference type="Pfam" id="PF00561">
    <property type="entry name" value="Abhydrolase_1"/>
    <property type="match status" value="1"/>
</dbReference>
<gene>
    <name evidence="2" type="ORF">ACH49W_26625</name>
</gene>
<dbReference type="PANTHER" id="PTHR36837">
    <property type="entry name" value="POLY(3-HYDROXYALKANOATE) POLYMERASE SUBUNIT PHAC"/>
    <property type="match status" value="1"/>
</dbReference>
<dbReference type="InterPro" id="IPR051321">
    <property type="entry name" value="PHA/PHB_synthase"/>
</dbReference>
<dbReference type="SUPFAM" id="SSF53474">
    <property type="entry name" value="alpha/beta-Hydrolases"/>
    <property type="match status" value="1"/>
</dbReference>
<name>A0ABW7X756_9NOCA</name>
<proteinExistence type="predicted"/>
<evidence type="ECO:0000313" key="2">
    <source>
        <dbReference type="EMBL" id="MFI2476973.1"/>
    </source>
</evidence>
<organism evidence="2 3">
    <name type="scientific">Nocardia xishanensis</name>
    <dbReference type="NCBI Taxonomy" id="238964"/>
    <lineage>
        <taxon>Bacteria</taxon>
        <taxon>Bacillati</taxon>
        <taxon>Actinomycetota</taxon>
        <taxon>Actinomycetes</taxon>
        <taxon>Mycobacteriales</taxon>
        <taxon>Nocardiaceae</taxon>
        <taxon>Nocardia</taxon>
    </lineage>
</organism>
<keyword evidence="3" id="KW-1185">Reference proteome</keyword>
<feature type="domain" description="AB hydrolase-1" evidence="1">
    <location>
        <begin position="58"/>
        <end position="169"/>
    </location>
</feature>
<dbReference type="InterPro" id="IPR000073">
    <property type="entry name" value="AB_hydrolase_1"/>
</dbReference>
<dbReference type="InterPro" id="IPR029058">
    <property type="entry name" value="AB_hydrolase_fold"/>
</dbReference>
<evidence type="ECO:0000313" key="3">
    <source>
        <dbReference type="Proteomes" id="UP001611415"/>
    </source>
</evidence>
<protein>
    <submittedName>
        <fullName evidence="2">Alpha/beta fold hydrolase</fullName>
    </submittedName>
</protein>
<dbReference type="Gene3D" id="3.40.50.1820">
    <property type="entry name" value="alpha/beta hydrolase"/>
    <property type="match status" value="1"/>
</dbReference>
<reference evidence="2 3" key="1">
    <citation type="submission" date="2024-10" db="EMBL/GenBank/DDBJ databases">
        <title>The Natural Products Discovery Center: Release of the First 8490 Sequenced Strains for Exploring Actinobacteria Biosynthetic Diversity.</title>
        <authorList>
            <person name="Kalkreuter E."/>
            <person name="Kautsar S.A."/>
            <person name="Yang D."/>
            <person name="Bader C.D."/>
            <person name="Teijaro C.N."/>
            <person name="Fluegel L."/>
            <person name="Davis C.M."/>
            <person name="Simpson J.R."/>
            <person name="Lauterbach L."/>
            <person name="Steele A.D."/>
            <person name="Gui C."/>
            <person name="Meng S."/>
            <person name="Li G."/>
            <person name="Viehrig K."/>
            <person name="Ye F."/>
            <person name="Su P."/>
            <person name="Kiefer A.F."/>
            <person name="Nichols A."/>
            <person name="Cepeda A.J."/>
            <person name="Yan W."/>
            <person name="Fan B."/>
            <person name="Jiang Y."/>
            <person name="Adhikari A."/>
            <person name="Zheng C.-J."/>
            <person name="Schuster L."/>
            <person name="Cowan T.M."/>
            <person name="Smanski M.J."/>
            <person name="Chevrette M.G."/>
            <person name="De Carvalho L.P.S."/>
            <person name="Shen B."/>
        </authorList>
    </citation>
    <scope>NUCLEOTIDE SEQUENCE [LARGE SCALE GENOMIC DNA]</scope>
    <source>
        <strain evidence="2 3">NPDC019275</strain>
    </source>
</reference>
<keyword evidence="2" id="KW-0378">Hydrolase</keyword>